<feature type="compositionally biased region" description="Basic and acidic residues" evidence="9">
    <location>
        <begin position="291"/>
        <end position="319"/>
    </location>
</feature>
<evidence type="ECO:0000256" key="5">
    <source>
        <dbReference type="ARBA" id="ARBA00023017"/>
    </source>
</evidence>
<feature type="coiled-coil region" evidence="8">
    <location>
        <begin position="394"/>
        <end position="515"/>
    </location>
</feature>
<feature type="domain" description="CAP-Gly" evidence="10">
    <location>
        <begin position="36"/>
        <end position="78"/>
    </location>
</feature>
<dbReference type="InterPro" id="IPR022157">
    <property type="entry name" value="Dynactin"/>
</dbReference>
<dbReference type="EMBL" id="QEAQ01000002">
    <property type="protein sequence ID" value="TPX62678.1"/>
    <property type="molecule type" value="Genomic_DNA"/>
</dbReference>
<keyword evidence="4" id="KW-0493">Microtubule</keyword>
<dbReference type="SUPFAM" id="SSF74924">
    <property type="entry name" value="Cap-Gly domain"/>
    <property type="match status" value="1"/>
</dbReference>
<reference evidence="11 12" key="1">
    <citation type="journal article" date="2019" name="Sci. Rep.">
        <title>Comparative genomics of chytrid fungi reveal insights into the obligate biotrophic and pathogenic lifestyle of Synchytrium endobioticum.</title>
        <authorList>
            <person name="van de Vossenberg B.T.L.H."/>
            <person name="Warris S."/>
            <person name="Nguyen H.D.T."/>
            <person name="van Gent-Pelzer M.P.E."/>
            <person name="Joly D.L."/>
            <person name="van de Geest H.C."/>
            <person name="Bonants P.J.M."/>
            <person name="Smith D.S."/>
            <person name="Levesque C.A."/>
            <person name="van der Lee T.A.J."/>
        </authorList>
    </citation>
    <scope>NUCLEOTIDE SEQUENCE [LARGE SCALE GENOMIC DNA]</scope>
    <source>
        <strain evidence="11 12">CBS 809.83</strain>
    </source>
</reference>
<protein>
    <recommendedName>
        <fullName evidence="10">CAP-Gly domain-containing protein</fullName>
    </recommendedName>
</protein>
<evidence type="ECO:0000256" key="4">
    <source>
        <dbReference type="ARBA" id="ARBA00022701"/>
    </source>
</evidence>
<organism evidence="11 12">
    <name type="scientific">Powellomyces hirtus</name>
    <dbReference type="NCBI Taxonomy" id="109895"/>
    <lineage>
        <taxon>Eukaryota</taxon>
        <taxon>Fungi</taxon>
        <taxon>Fungi incertae sedis</taxon>
        <taxon>Chytridiomycota</taxon>
        <taxon>Chytridiomycota incertae sedis</taxon>
        <taxon>Chytridiomycetes</taxon>
        <taxon>Spizellomycetales</taxon>
        <taxon>Powellomycetaceae</taxon>
        <taxon>Powellomyces</taxon>
    </lineage>
</organism>
<keyword evidence="5" id="KW-0243">Dynein</keyword>
<accession>A0A507EHJ7</accession>
<keyword evidence="7" id="KW-0206">Cytoskeleton</keyword>
<dbReference type="PANTHER" id="PTHR18916">
    <property type="entry name" value="DYNACTIN 1-RELATED MICROTUBULE-BINDING"/>
    <property type="match status" value="1"/>
</dbReference>
<dbReference type="GO" id="GO:0005874">
    <property type="term" value="C:microtubule"/>
    <property type="evidence" value="ECO:0007669"/>
    <property type="project" value="UniProtKB-KW"/>
</dbReference>
<feature type="compositionally biased region" description="Polar residues" evidence="9">
    <location>
        <begin position="94"/>
        <end position="109"/>
    </location>
</feature>
<evidence type="ECO:0000256" key="6">
    <source>
        <dbReference type="ARBA" id="ARBA00023054"/>
    </source>
</evidence>
<comment type="subcellular location">
    <subcellularLocation>
        <location evidence="1">Cytoplasm</location>
        <location evidence="1">Cytoskeleton</location>
    </subcellularLocation>
</comment>
<dbReference type="PROSITE" id="PS00845">
    <property type="entry name" value="CAP_GLY_1"/>
    <property type="match status" value="1"/>
</dbReference>
<dbReference type="Pfam" id="PF01302">
    <property type="entry name" value="CAP_GLY"/>
    <property type="match status" value="1"/>
</dbReference>
<comment type="caution">
    <text evidence="11">The sequence shown here is derived from an EMBL/GenBank/DDBJ whole genome shotgun (WGS) entry which is preliminary data.</text>
</comment>
<evidence type="ECO:0000256" key="9">
    <source>
        <dbReference type="SAM" id="MobiDB-lite"/>
    </source>
</evidence>
<dbReference type="Proteomes" id="UP000318582">
    <property type="component" value="Unassembled WGS sequence"/>
</dbReference>
<feature type="region of interest" description="Disordered" evidence="9">
    <location>
        <begin position="78"/>
        <end position="382"/>
    </location>
</feature>
<feature type="compositionally biased region" description="Low complexity" evidence="9">
    <location>
        <begin position="252"/>
        <end position="266"/>
    </location>
</feature>
<feature type="compositionally biased region" description="Pro residues" evidence="9">
    <location>
        <begin position="236"/>
        <end position="251"/>
    </location>
</feature>
<comment type="similarity">
    <text evidence="2">Belongs to the dynactin 150 kDa subunit family.</text>
</comment>
<evidence type="ECO:0000259" key="10">
    <source>
        <dbReference type="PROSITE" id="PS50245"/>
    </source>
</evidence>
<keyword evidence="3" id="KW-0963">Cytoplasm</keyword>
<sequence>MASENLPSPTGDGTFLPAVGAQVEVNGGAGVVRFAGTTSFAAGLWVGIELTEPNGKNDGSVQGTRYFECKPSFGVFVRPSQLRNGKPAGGEVAESSSVPSTLSNRARPTSSPPGFARSITPTSRTLPTPRTNLTRPAPAPLSATRPASASSVPARPSYSRSSLGGAGVSRVQSPTNMASGPPSPKSRRATIAPGQLPTTTFGVASRTGSKNNATRVSPSASSADLQIAGRGKRPPEPSIPEPVPIPEPAPMPEAVSSPESKSVSEPTLTAERAIVSEPASPAESTPVAEPARIHEVISVQIDEHGGDRRVEPTRVKPEISEATLKGASRVEPSIASPDESAKSVDHHIEVPAAEPELPAEKPEIPILKPEGRGSFSQAPASPAKFSQLVPLRDLEELRIKITHLEQKRAEDREKLMQLESLRNEVETAASGRQRLAEKLQEVQAENKEIRRQLRDEQDAKAQLDAQLAETQEGMEMMLLDKEMAEEKADTLQAEVSALEEKIEELSLDLEVLKQEAEEPVSQQARDITEVSSEPRSSVVSTQLERQNERLKEALVKLRDASVEQEEGFREKVAAMDKEMAKLLEYKSQYEEAMEELNAAETTIEELKILMDDSIGIEDMVDSLTERNMALNEKLEEAKATIQDLEALKELNDQLEEDHIETENLLQAEIEVKEGIIAVQNRKLQTQEETLGDYDRTVRQFRELVRTLQSDIQHIRGGDERGGVPRSHEGEEAHRKMLDSQSQEMISLNLRLQSTESKAQARFIELELRKLDVEQARQELEMIKPYLPASFFTYEFDGTLCLLLFRRLDFKAGLLARRLQAEKSDLTEAGNLESLAVCCHVFDILHQIAGVAREFGARIEECSVDEYKSFGKLHSQLVGFETKLDGLISLVKQNQQTLGAVAVSDLEQILSRLQRIAETHLNADSTGASARKCRTIVAADSVSIHAERINVDLNRYALLLEAQELDDPIFPASLEGALLDIDPAWKRLRTMNDLFSSTVKRILRKVQEMGAQGLSLTRLAGAQLDAIAMKSRKLVACHQTIIAQTKTYVANCRDSRTAITTQTLQRIVRDASEQVFGNADDDYAAVLSTEATQLCEQCAAFMNMMDAAALAADSGEDDDAWEKISTARSPWLLRAERMRGDYTVNADMQAQLDARNEEIVALMTAAKIKDQTLQESAVTIELFQKRTETHRLHSDKLRAAENALAKITDKAKVYEDAVESLHADLQHLEEENEKLRKIAKRAENRQHAHGLSPAGASPRSLPARELFSDRDLASSRAGSEMNLRADDRVPGHELLAQFESLKAALRFLRAENSRLKAAKAFVAAASLFSPTDPLMKRGRQQPSPPDEPVNPDTTTTGAEPPADLTRLKLATRDLARQISLVAVAPRVVDVTRTLPAADRKWSSWKNDPRVQKQEAEDHRRDLCTRHVKLKEAVAKLHPVCGTFATSRSQVDRASSATHRTHNNSADRMPLIGRVRVRSSAVPDSGSIVTGTPRRCVVVRSRKEFEAIHAIFAV</sequence>
<dbReference type="Pfam" id="PF12455">
    <property type="entry name" value="Dynactin"/>
    <property type="match status" value="1"/>
</dbReference>
<feature type="region of interest" description="Disordered" evidence="9">
    <location>
        <begin position="1242"/>
        <end position="1261"/>
    </location>
</feature>
<evidence type="ECO:0000256" key="7">
    <source>
        <dbReference type="ARBA" id="ARBA00023212"/>
    </source>
</evidence>
<evidence type="ECO:0000313" key="12">
    <source>
        <dbReference type="Proteomes" id="UP000318582"/>
    </source>
</evidence>
<gene>
    <name evidence="11" type="ORF">PhCBS80983_g00367</name>
</gene>
<feature type="compositionally biased region" description="Polar residues" evidence="9">
    <location>
        <begin position="196"/>
        <end position="224"/>
    </location>
</feature>
<dbReference type="PROSITE" id="PS50245">
    <property type="entry name" value="CAP_GLY_2"/>
    <property type="match status" value="1"/>
</dbReference>
<proteinExistence type="inferred from homology"/>
<feature type="compositionally biased region" description="Basic and acidic residues" evidence="9">
    <location>
        <begin position="339"/>
        <end position="349"/>
    </location>
</feature>
<dbReference type="STRING" id="109895.A0A507EHJ7"/>
<dbReference type="GO" id="GO:0030286">
    <property type="term" value="C:dynein complex"/>
    <property type="evidence" value="ECO:0007669"/>
    <property type="project" value="UniProtKB-KW"/>
</dbReference>
<evidence type="ECO:0000256" key="8">
    <source>
        <dbReference type="SAM" id="Coils"/>
    </source>
</evidence>
<evidence type="ECO:0000313" key="11">
    <source>
        <dbReference type="EMBL" id="TPX62678.1"/>
    </source>
</evidence>
<evidence type="ECO:0000256" key="3">
    <source>
        <dbReference type="ARBA" id="ARBA00022490"/>
    </source>
</evidence>
<keyword evidence="12" id="KW-1185">Reference proteome</keyword>
<feature type="compositionally biased region" description="Low complexity" evidence="9">
    <location>
        <begin position="529"/>
        <end position="540"/>
    </location>
</feature>
<dbReference type="InterPro" id="IPR000938">
    <property type="entry name" value="CAP-Gly_domain"/>
</dbReference>
<name>A0A507EHJ7_9FUNG</name>
<keyword evidence="6 8" id="KW-0175">Coiled coil</keyword>
<dbReference type="Gene3D" id="2.30.30.190">
    <property type="entry name" value="CAP Gly-rich-like domain"/>
    <property type="match status" value="1"/>
</dbReference>
<feature type="compositionally biased region" description="Low complexity" evidence="9">
    <location>
        <begin position="117"/>
        <end position="162"/>
    </location>
</feature>
<evidence type="ECO:0000256" key="1">
    <source>
        <dbReference type="ARBA" id="ARBA00004245"/>
    </source>
</evidence>
<evidence type="ECO:0000256" key="2">
    <source>
        <dbReference type="ARBA" id="ARBA00011010"/>
    </source>
</evidence>
<feature type="region of interest" description="Disordered" evidence="9">
    <location>
        <begin position="1331"/>
        <end position="1361"/>
    </location>
</feature>
<dbReference type="SMART" id="SM01052">
    <property type="entry name" value="CAP_GLY"/>
    <property type="match status" value="1"/>
</dbReference>
<feature type="region of interest" description="Disordered" evidence="9">
    <location>
        <begin position="516"/>
        <end position="544"/>
    </location>
</feature>
<dbReference type="InterPro" id="IPR036859">
    <property type="entry name" value="CAP-Gly_dom_sf"/>
</dbReference>